<keyword evidence="5 9" id="KW-0479">Metal-binding</keyword>
<evidence type="ECO:0000256" key="3">
    <source>
        <dbReference type="ARBA" id="ARBA00022598"/>
    </source>
</evidence>
<dbReference type="GO" id="GO:0004363">
    <property type="term" value="F:glutathione synthase activity"/>
    <property type="evidence" value="ECO:0007669"/>
    <property type="project" value="UniProtKB-UniRule"/>
</dbReference>
<keyword evidence="7 9" id="KW-0067">ATP-binding</keyword>
<dbReference type="HOGENOM" id="CLU_025152_2_1_1"/>
<dbReference type="Gene3D" id="3.30.1490.50">
    <property type="match status" value="1"/>
</dbReference>
<feature type="binding site" evidence="10">
    <location>
        <position position="406"/>
    </location>
    <ligand>
        <name>ATP</name>
        <dbReference type="ChEBI" id="CHEBI:30616"/>
    </ligand>
</feature>
<reference evidence="14" key="2">
    <citation type="submission" date="2015-01" db="EMBL/GenBank/DDBJ databases">
        <title>Evolutionary Origins and Diversification of the Mycorrhizal Mutualists.</title>
        <authorList>
            <consortium name="DOE Joint Genome Institute"/>
            <consortium name="Mycorrhizal Genomics Consortium"/>
            <person name="Kohler A."/>
            <person name="Kuo A."/>
            <person name="Nagy L.G."/>
            <person name="Floudas D."/>
            <person name="Copeland A."/>
            <person name="Barry K.W."/>
            <person name="Cichocki N."/>
            <person name="Veneault-Fourrey C."/>
            <person name="LaButti K."/>
            <person name="Lindquist E.A."/>
            <person name="Lipzen A."/>
            <person name="Lundell T."/>
            <person name="Morin E."/>
            <person name="Murat C."/>
            <person name="Riley R."/>
            <person name="Ohm R."/>
            <person name="Sun H."/>
            <person name="Tunlid A."/>
            <person name="Henrissat B."/>
            <person name="Grigoriev I.V."/>
            <person name="Hibbett D.S."/>
            <person name="Martin F."/>
        </authorList>
    </citation>
    <scope>NUCLEOTIDE SEQUENCE [LARGE SCALE GENOMIC DNA]</scope>
    <source>
        <strain evidence="14">Zn</strain>
    </source>
</reference>
<evidence type="ECO:0000256" key="11">
    <source>
        <dbReference type="PIRSR" id="PIRSR001558-2"/>
    </source>
</evidence>
<dbReference type="PIRSF" id="PIRSF001558">
    <property type="entry name" value="GSHase"/>
    <property type="match status" value="1"/>
</dbReference>
<keyword evidence="3 9" id="KW-0436">Ligase</keyword>
<dbReference type="Gene3D" id="1.10.1080.10">
    <property type="entry name" value="Glutathione Synthetase, Chain A, domain 3"/>
    <property type="match status" value="1"/>
</dbReference>
<comment type="catalytic activity">
    <reaction evidence="9">
        <text>gamma-L-glutamyl-L-cysteine + glycine + ATP = glutathione + ADP + phosphate + H(+)</text>
        <dbReference type="Rhea" id="RHEA:13557"/>
        <dbReference type="ChEBI" id="CHEBI:15378"/>
        <dbReference type="ChEBI" id="CHEBI:30616"/>
        <dbReference type="ChEBI" id="CHEBI:43474"/>
        <dbReference type="ChEBI" id="CHEBI:57305"/>
        <dbReference type="ChEBI" id="CHEBI:57925"/>
        <dbReference type="ChEBI" id="CHEBI:58173"/>
        <dbReference type="ChEBI" id="CHEBI:456216"/>
        <dbReference type="EC" id="6.3.2.3"/>
    </reaction>
</comment>
<dbReference type="InterPro" id="IPR016185">
    <property type="entry name" value="PreATP-grasp_dom_sf"/>
</dbReference>
<feature type="binding site" evidence="10">
    <location>
        <begin position="428"/>
        <end position="431"/>
    </location>
    <ligand>
        <name>ATP</name>
        <dbReference type="ChEBI" id="CHEBI:30616"/>
    </ligand>
</feature>
<feature type="binding site" evidence="10">
    <location>
        <position position="506"/>
    </location>
    <ligand>
        <name>ATP</name>
        <dbReference type="ChEBI" id="CHEBI:30616"/>
    </ligand>
</feature>
<dbReference type="Proteomes" id="UP000054321">
    <property type="component" value="Unassembled WGS sequence"/>
</dbReference>
<dbReference type="GO" id="GO:0005524">
    <property type="term" value="F:ATP binding"/>
    <property type="evidence" value="ECO:0007669"/>
    <property type="project" value="UniProtKB-UniRule"/>
</dbReference>
<dbReference type="NCBIfam" id="TIGR01986">
    <property type="entry name" value="glut_syn_euk"/>
    <property type="match status" value="1"/>
</dbReference>
<feature type="binding site" evidence="10">
    <location>
        <position position="500"/>
    </location>
    <ligand>
        <name>ATP</name>
        <dbReference type="ChEBI" id="CHEBI:30616"/>
    </ligand>
</feature>
<keyword evidence="14" id="KW-1185">Reference proteome</keyword>
<dbReference type="SUPFAM" id="SSF56059">
    <property type="entry name" value="Glutathione synthetase ATP-binding domain-like"/>
    <property type="match status" value="1"/>
</dbReference>
<evidence type="ECO:0000256" key="8">
    <source>
        <dbReference type="ARBA" id="ARBA00022842"/>
    </source>
</evidence>
<dbReference type="GO" id="GO:0005829">
    <property type="term" value="C:cytosol"/>
    <property type="evidence" value="ECO:0007669"/>
    <property type="project" value="TreeGrafter"/>
</dbReference>
<dbReference type="InterPro" id="IPR005615">
    <property type="entry name" value="Glutathione_synthase"/>
</dbReference>
<dbReference type="InParanoid" id="A0A0C3HFY2"/>
<dbReference type="Pfam" id="PF03917">
    <property type="entry name" value="GSH_synth_ATP"/>
    <property type="match status" value="1"/>
</dbReference>
<dbReference type="InterPro" id="IPR014042">
    <property type="entry name" value="Glutathione_synthase_a-hlx"/>
</dbReference>
<dbReference type="PANTHER" id="PTHR11130:SF0">
    <property type="entry name" value="GLUTATHIONE SYNTHETASE"/>
    <property type="match status" value="1"/>
</dbReference>
<keyword evidence="8 9" id="KW-0460">Magnesium</keyword>
<dbReference type="SUPFAM" id="SSF52440">
    <property type="entry name" value="PreATP-grasp domain"/>
    <property type="match status" value="1"/>
</dbReference>
<evidence type="ECO:0000256" key="10">
    <source>
        <dbReference type="PIRSR" id="PIRSR001558-1"/>
    </source>
</evidence>
<dbReference type="STRING" id="913774.A0A0C3HFY2"/>
<accession>A0A0C3HFY2</accession>
<evidence type="ECO:0000256" key="4">
    <source>
        <dbReference type="ARBA" id="ARBA00022684"/>
    </source>
</evidence>
<keyword evidence="4 9" id="KW-0317">Glutathione biosynthesis</keyword>
<dbReference type="PANTHER" id="PTHR11130">
    <property type="entry name" value="GLUTATHIONE SYNTHETASE"/>
    <property type="match status" value="1"/>
</dbReference>
<organism evidence="13 14">
    <name type="scientific">Oidiodendron maius (strain Zn)</name>
    <dbReference type="NCBI Taxonomy" id="913774"/>
    <lineage>
        <taxon>Eukaryota</taxon>
        <taxon>Fungi</taxon>
        <taxon>Dikarya</taxon>
        <taxon>Ascomycota</taxon>
        <taxon>Pezizomycotina</taxon>
        <taxon>Leotiomycetes</taxon>
        <taxon>Leotiomycetes incertae sedis</taxon>
        <taxon>Myxotrichaceae</taxon>
        <taxon>Oidiodendron</taxon>
    </lineage>
</organism>
<dbReference type="FunCoup" id="A0A0C3HFY2">
    <property type="interactions" value="938"/>
</dbReference>
<dbReference type="AlphaFoldDB" id="A0A0C3HFY2"/>
<proteinExistence type="inferred from homology"/>
<dbReference type="GO" id="GO:0043295">
    <property type="term" value="F:glutathione binding"/>
    <property type="evidence" value="ECO:0007669"/>
    <property type="project" value="UniProtKB-UniRule"/>
</dbReference>
<evidence type="ECO:0000256" key="6">
    <source>
        <dbReference type="ARBA" id="ARBA00022741"/>
    </source>
</evidence>
<feature type="domain" description="Glutathione synthase substrate-binding" evidence="12">
    <location>
        <begin position="224"/>
        <end position="331"/>
    </location>
</feature>
<evidence type="ECO:0000256" key="7">
    <source>
        <dbReference type="ARBA" id="ARBA00022840"/>
    </source>
</evidence>
<feature type="binding site" evidence="11">
    <location>
        <position position="399"/>
    </location>
    <ligand>
        <name>Mg(2+)</name>
        <dbReference type="ChEBI" id="CHEBI:18420"/>
    </ligand>
</feature>
<sequence length="540" mass="60425">MKYPPSLSEEQLDALANDIKDWQLTHGSILKLVNNDVGHSVLARPIGVSLFPTPFPRDRFYEAISLQEVYNKLYRAVSEDEEWLYATIKPLIEYNLLARVLWDIHIEVKKEGYCQALKLDIYRSDYMLHVPPSELSDGVPQLKQVEFNTASCAGGIHANKISDMHRQLVQTGTYETQSPTGVDDTIELTATILPPNRSLKAIALGLSRAHGAYGTPKCSAAPKTCVIFVVQSRNFNIADERPLEYALWEGTPSIPTFRLCFGDVLDHTSLTSSRELLYHPPSRPRSSPMEVSVVYMRAGYDEREYDNVGKMVRLRLERSRAIKCPTILSHLTTFKKVQQSLATPGTLERFLSAEEAARVERTFIPLYPMDELSDAGRHARKLAVDPTAVTKYILKPSLEGGGHNVYGKDIPGFLAQLPNELWASYILMERIQAPMPYNALMSPQGTYEGRVISELGVFGICLWRGTGEETVSEKSDAGPSIDHLPRRQHLQEASWSFKTKAADIDEMSVVKGYGCFDSPALVDGATFASCCQPEWEECTE</sequence>
<comment type="similarity">
    <text evidence="2 9">Belongs to the eukaryotic GSH synthase family.</text>
</comment>
<evidence type="ECO:0000256" key="1">
    <source>
        <dbReference type="ARBA" id="ARBA00004965"/>
    </source>
</evidence>
<dbReference type="UniPathway" id="UPA00142">
    <property type="reaction ID" value="UER00210"/>
</dbReference>
<evidence type="ECO:0000256" key="5">
    <source>
        <dbReference type="ARBA" id="ARBA00022723"/>
    </source>
</evidence>
<dbReference type="EC" id="6.3.2.3" evidence="9"/>
<feature type="binding site" evidence="10">
    <location>
        <begin position="395"/>
        <end position="404"/>
    </location>
    <ligand>
        <name>ATP</name>
        <dbReference type="ChEBI" id="CHEBI:30616"/>
    </ligand>
</feature>
<dbReference type="GO" id="GO:0000287">
    <property type="term" value="F:magnesium ion binding"/>
    <property type="evidence" value="ECO:0007669"/>
    <property type="project" value="UniProtKB-UniRule"/>
</dbReference>
<dbReference type="Gene3D" id="3.40.50.1760">
    <property type="entry name" value="Glutathione synthase, substrate-binding domain superfamily, eukaryotic"/>
    <property type="match status" value="1"/>
</dbReference>
<evidence type="ECO:0000256" key="9">
    <source>
        <dbReference type="PIRNR" id="PIRNR001558"/>
    </source>
</evidence>
<evidence type="ECO:0000313" key="14">
    <source>
        <dbReference type="Proteomes" id="UP000054321"/>
    </source>
</evidence>
<feature type="binding site" evidence="10">
    <location>
        <position position="335"/>
    </location>
    <ligand>
        <name>ATP</name>
        <dbReference type="ChEBI" id="CHEBI:30616"/>
    </ligand>
</feature>
<feature type="binding site" evidence="10">
    <location>
        <position position="454"/>
    </location>
    <ligand>
        <name>ATP</name>
        <dbReference type="ChEBI" id="CHEBI:30616"/>
    </ligand>
</feature>
<evidence type="ECO:0000259" key="12">
    <source>
        <dbReference type="Pfam" id="PF03199"/>
    </source>
</evidence>
<reference evidence="13 14" key="1">
    <citation type="submission" date="2014-04" db="EMBL/GenBank/DDBJ databases">
        <authorList>
            <consortium name="DOE Joint Genome Institute"/>
            <person name="Kuo A."/>
            <person name="Martino E."/>
            <person name="Perotto S."/>
            <person name="Kohler A."/>
            <person name="Nagy L.G."/>
            <person name="Floudas D."/>
            <person name="Copeland A."/>
            <person name="Barry K.W."/>
            <person name="Cichocki N."/>
            <person name="Veneault-Fourrey C."/>
            <person name="LaButti K."/>
            <person name="Lindquist E.A."/>
            <person name="Lipzen A."/>
            <person name="Lundell T."/>
            <person name="Morin E."/>
            <person name="Murat C."/>
            <person name="Sun H."/>
            <person name="Tunlid A."/>
            <person name="Henrissat B."/>
            <person name="Grigoriev I.V."/>
            <person name="Hibbett D.S."/>
            <person name="Martin F."/>
            <person name="Nordberg H.P."/>
            <person name="Cantor M.N."/>
            <person name="Hua S.X."/>
        </authorList>
    </citation>
    <scope>NUCLEOTIDE SEQUENCE [LARGE SCALE GENOMIC DNA]</scope>
    <source>
        <strain evidence="13 14">Zn</strain>
    </source>
</reference>
<dbReference type="Gene3D" id="3.30.1490.80">
    <property type="match status" value="1"/>
</dbReference>
<protein>
    <recommendedName>
        <fullName evidence="9">Glutathione synthetase</fullName>
        <shortName evidence="9">GSH-S</shortName>
        <ecNumber evidence="9">6.3.2.3</ecNumber>
    </recommendedName>
</protein>
<dbReference type="InterPro" id="IPR014709">
    <property type="entry name" value="Glutathione_synthase_C_euk"/>
</dbReference>
<evidence type="ECO:0000313" key="13">
    <source>
        <dbReference type="EMBL" id="KIN02065.1"/>
    </source>
</evidence>
<comment type="pathway">
    <text evidence="1 9">Sulfur metabolism; glutathione biosynthesis; glutathione from L-cysteine and L-glutamate: step 2/2.</text>
</comment>
<dbReference type="Gene3D" id="3.30.470.20">
    <property type="entry name" value="ATP-grasp fold, B domain"/>
    <property type="match status" value="1"/>
</dbReference>
<evidence type="ECO:0000256" key="2">
    <source>
        <dbReference type="ARBA" id="ARBA00010385"/>
    </source>
</evidence>
<dbReference type="Pfam" id="PF03199">
    <property type="entry name" value="GSH_synthase"/>
    <property type="match status" value="1"/>
</dbReference>
<name>A0A0C3HFY2_OIDMZ</name>
<dbReference type="InterPro" id="IPR014049">
    <property type="entry name" value="Glutathione_synthase_N_euk"/>
</dbReference>
<gene>
    <name evidence="13" type="ORF">OIDMADRAFT_179355</name>
</gene>
<dbReference type="OrthoDB" id="2020073at2759"/>
<comment type="cofactor">
    <cofactor evidence="9 11">
        <name>Mg(2+)</name>
        <dbReference type="ChEBI" id="CHEBI:18420"/>
    </cofactor>
    <text evidence="9 11">Binds 1 Mg(2+) ion per subunit.</text>
</comment>
<dbReference type="InterPro" id="IPR004887">
    <property type="entry name" value="GSH_synth_subst-bd"/>
</dbReference>
<keyword evidence="6 9" id="KW-0547">Nucleotide-binding</keyword>
<dbReference type="InterPro" id="IPR037013">
    <property type="entry name" value="GSH-S_sub-bd_sf"/>
</dbReference>
<dbReference type="EMBL" id="KN832875">
    <property type="protein sequence ID" value="KIN02065.1"/>
    <property type="molecule type" value="Genomic_DNA"/>
</dbReference>